<organism evidence="3">
    <name type="scientific">uncultured spirochete</name>
    <dbReference type="NCBI Taxonomy" id="156406"/>
    <lineage>
        <taxon>Bacteria</taxon>
        <taxon>Pseudomonadati</taxon>
        <taxon>Spirochaetota</taxon>
        <taxon>Spirochaetia</taxon>
        <taxon>Spirochaetales</taxon>
        <taxon>environmental samples</taxon>
    </lineage>
</organism>
<reference evidence="3" key="1">
    <citation type="submission" date="2017-02" db="EMBL/GenBank/DDBJ databases">
        <authorList>
            <person name="Regsiter A."/>
            <person name="William W."/>
        </authorList>
    </citation>
    <scope>NUCLEOTIDE SEQUENCE</scope>
    <source>
        <strain evidence="3">Bib</strain>
    </source>
</reference>
<dbReference type="SUPFAM" id="SSF48452">
    <property type="entry name" value="TPR-like"/>
    <property type="match status" value="1"/>
</dbReference>
<keyword evidence="1" id="KW-0175">Coiled coil</keyword>
<dbReference type="EMBL" id="FWDM01000002">
    <property type="protein sequence ID" value="SLM09886.1"/>
    <property type="molecule type" value="Genomic_DNA"/>
</dbReference>
<dbReference type="InterPro" id="IPR011990">
    <property type="entry name" value="TPR-like_helical_dom_sf"/>
</dbReference>
<keyword evidence="2" id="KW-1133">Transmembrane helix</keyword>
<name>A0A3P3XFA2_9SPIR</name>
<evidence type="ECO:0000313" key="3">
    <source>
        <dbReference type="EMBL" id="SLM09886.1"/>
    </source>
</evidence>
<keyword evidence="2" id="KW-0472">Membrane</keyword>
<proteinExistence type="predicted"/>
<dbReference type="Pfam" id="PF13432">
    <property type="entry name" value="TPR_16"/>
    <property type="match status" value="1"/>
</dbReference>
<dbReference type="Gene3D" id="1.25.40.10">
    <property type="entry name" value="Tetratricopeptide repeat domain"/>
    <property type="match status" value="2"/>
</dbReference>
<feature type="coiled-coil region" evidence="1">
    <location>
        <begin position="63"/>
        <end position="90"/>
    </location>
</feature>
<sequence length="242" mass="26517">MNQQEKQPRKDMNVLNKNEKKAFSDKLADFISANRILFIGIAIGIVVAIAAVGIYTAVSENVATASSRAMELAEQKLQQWSQETDEQKKADSEKALLVDLDTIAKKWPHTIAAQRALLRKAAILNQKKEYADAEKTALDALARNKNSYAAPIALELAAVSAEEAGNKDAAIAHYTQLAKDYLKDNPVAPHALFNLGRLQEEKSDYKAAMASYNQLVSAFGGSDWALLAKNRIIYLKAKGLAE</sequence>
<dbReference type="AlphaFoldDB" id="A0A3P3XFA2"/>
<evidence type="ECO:0000256" key="2">
    <source>
        <dbReference type="SAM" id="Phobius"/>
    </source>
</evidence>
<gene>
    <name evidence="3" type="ORF">SPIROBIBN47_100116</name>
</gene>
<protein>
    <recommendedName>
        <fullName evidence="4">Tetratricopeptide repeat-like domain-containing protein</fullName>
    </recommendedName>
</protein>
<accession>A0A3P3XFA2</accession>
<evidence type="ECO:0000256" key="1">
    <source>
        <dbReference type="SAM" id="Coils"/>
    </source>
</evidence>
<feature type="transmembrane region" description="Helical" evidence="2">
    <location>
        <begin position="36"/>
        <end position="58"/>
    </location>
</feature>
<keyword evidence="2" id="KW-0812">Transmembrane</keyword>
<evidence type="ECO:0008006" key="4">
    <source>
        <dbReference type="Google" id="ProtNLM"/>
    </source>
</evidence>